<dbReference type="PANTHER" id="PTHR30535">
    <property type="entry name" value="VITAMIN B12-BINDING PROTEIN"/>
    <property type="match status" value="1"/>
</dbReference>
<evidence type="ECO:0000259" key="1">
    <source>
        <dbReference type="PROSITE" id="PS50983"/>
    </source>
</evidence>
<sequence>MRKVLMLVFIILIVSIVSAIPATAREIPFDTNGDRIISKAELSGAIISYLRAEYLGETLEAPDIDGLKEIAWTYLHYPRTVMDSAGRNVTVYAPVKRIVVLNGDCAEAVKILGADERIVGVVKGIKTKKGYYFPELNTTPSVGKWNRPDIEAIVSLDPDLVIGYVKWPGAELDEKLEKFDIPTLRLDFTNQRKLKEEVEKLGYLLEEEEKAEEYIGWYRGYEEVVKEFVEKQDKRPRVFLEQSKDVADLNEIGTYGPGSASDELCMLAGGINIAHNLSTTFPHVEAEWVLKEHPDIVIKHRYVGWGWNNTDEPRGIKDEILSRPGWKDVIGEENVYVTSCEPLYGLDSVVGLIYWTKIFHPAFDLDPEGVYREYLERFLGIEYPEGLVVVYPPVGS</sequence>
<dbReference type="Pfam" id="PF01497">
    <property type="entry name" value="Peripla_BP_2"/>
    <property type="match status" value="1"/>
</dbReference>
<dbReference type="STRING" id="1839936.SBU_000529"/>
<name>A0A1F2P6E6_9EURY</name>
<evidence type="ECO:0000313" key="2">
    <source>
        <dbReference type="EMBL" id="HEC57076.1"/>
    </source>
</evidence>
<dbReference type="Gene3D" id="3.40.50.1980">
    <property type="entry name" value="Nitrogenase molybdenum iron protein domain"/>
    <property type="match status" value="2"/>
</dbReference>
<reference evidence="3 4" key="1">
    <citation type="submission" date="2016-05" db="EMBL/GenBank/DDBJ databases">
        <title>Microbial consortia oxidize butane by reversing methanogenesis.</title>
        <authorList>
            <person name="Laso-Perez R."/>
            <person name="Richter M."/>
            <person name="Wegener G."/>
            <person name="Musat F."/>
        </authorList>
    </citation>
    <scope>NUCLEOTIDE SEQUENCE [LARGE SCALE GENOMIC DNA]</scope>
    <source>
        <strain evidence="3">BOX1</strain>
    </source>
</reference>
<reference evidence="2" key="2">
    <citation type="journal article" date="2020" name="mSystems">
        <title>Genome- and Community-Level Interaction Insights into Carbon Utilization and Element Cycling Functions of Hydrothermarchaeota in Hydrothermal Sediment.</title>
        <authorList>
            <person name="Zhou Z."/>
            <person name="Liu Y."/>
            <person name="Xu W."/>
            <person name="Pan J."/>
            <person name="Luo Z.H."/>
            <person name="Li M."/>
        </authorList>
    </citation>
    <scope>NUCLEOTIDE SEQUENCE [LARGE SCALE GENOMIC DNA]</scope>
    <source>
        <strain evidence="2">HyVt-386</strain>
    </source>
</reference>
<organism evidence="3 4">
    <name type="scientific">Candidatus Syntropharchaeum butanivorans</name>
    <dbReference type="NCBI Taxonomy" id="1839936"/>
    <lineage>
        <taxon>Archaea</taxon>
        <taxon>Methanobacteriati</taxon>
        <taxon>Methanobacteriota</taxon>
        <taxon>Stenosarchaea group</taxon>
        <taxon>Methanomicrobia</taxon>
        <taxon>Methanosarcinales</taxon>
        <taxon>ANME-2 cluster</taxon>
        <taxon>Candidatus Syntropharchaeum</taxon>
    </lineage>
</organism>
<accession>A0A1F2P6E6</accession>
<dbReference type="PANTHER" id="PTHR30535:SF34">
    <property type="entry name" value="MOLYBDATE-BINDING PROTEIN MOLA"/>
    <property type="match status" value="1"/>
</dbReference>
<dbReference type="AlphaFoldDB" id="A0A1F2P6E6"/>
<dbReference type="Proteomes" id="UP000185779">
    <property type="component" value="Unassembled WGS sequence"/>
</dbReference>
<dbReference type="EMBL" id="DRIE01000072">
    <property type="protein sequence ID" value="HEC57076.1"/>
    <property type="molecule type" value="Genomic_DNA"/>
</dbReference>
<dbReference type="PROSITE" id="PS50983">
    <property type="entry name" value="FE_B12_PBP"/>
    <property type="match status" value="1"/>
</dbReference>
<dbReference type="EMBL" id="LYOR01000002">
    <property type="protein sequence ID" value="OFV66562.1"/>
    <property type="molecule type" value="Genomic_DNA"/>
</dbReference>
<evidence type="ECO:0000313" key="4">
    <source>
        <dbReference type="Proteomes" id="UP000185779"/>
    </source>
</evidence>
<dbReference type="PROSITE" id="PS00018">
    <property type="entry name" value="EF_HAND_1"/>
    <property type="match status" value="1"/>
</dbReference>
<dbReference type="InterPro" id="IPR018247">
    <property type="entry name" value="EF_Hand_1_Ca_BS"/>
</dbReference>
<proteinExistence type="predicted"/>
<dbReference type="InterPro" id="IPR050902">
    <property type="entry name" value="ABC_Transporter_SBP"/>
</dbReference>
<evidence type="ECO:0000313" key="3">
    <source>
        <dbReference type="EMBL" id="OFV66562.1"/>
    </source>
</evidence>
<comment type="caution">
    <text evidence="3">The sequence shown here is derived from an EMBL/GenBank/DDBJ whole genome shotgun (WGS) entry which is preliminary data.</text>
</comment>
<gene>
    <name evidence="2" type="ORF">ENI32_04225</name>
    <name evidence="3" type="ORF">SBU_000529</name>
</gene>
<feature type="domain" description="Fe/B12 periplasmic-binding" evidence="1">
    <location>
        <begin position="97"/>
        <end position="367"/>
    </location>
</feature>
<protein>
    <submittedName>
        <fullName evidence="2">ABC transporter substrate-binding protein</fullName>
    </submittedName>
    <submittedName>
        <fullName evidence="3">Periplasmic binding protein</fullName>
    </submittedName>
</protein>
<dbReference type="Proteomes" id="UP000885936">
    <property type="component" value="Unassembled WGS sequence"/>
</dbReference>
<dbReference type="InterPro" id="IPR002491">
    <property type="entry name" value="ABC_transptr_periplasmic_BD"/>
</dbReference>
<dbReference type="SUPFAM" id="SSF53807">
    <property type="entry name" value="Helical backbone' metal receptor"/>
    <property type="match status" value="1"/>
</dbReference>
<keyword evidence="4" id="KW-1185">Reference proteome</keyword>